<accession>A0ACD3A6A9</accession>
<sequence>MNTLIDSVLEPRFPLDIEQLIFEDVARNNRGSIPKLMLVCHRVKHWTQSILYAVIIRNESPLVPQKYYPPVERLSAYAHFVHHLLAFFEIGNEDLQDHLRLCEKLTNVALWCSTLSLDALRLLEGLPNLRQLVIHLSAVFPSGPPYNVEKSPAFRMLTHLELLDDVDKLSWNQLRGLAKLNNLTHLALNSVQTEPVVRSILEDCKGLRVLLLHDSGQLNDDANFEARVVFVCYRIEDYIRDWIALAEGRWCSWDDAKKEVRARREPGKEYEILRR</sequence>
<dbReference type="Proteomes" id="UP000308600">
    <property type="component" value="Unassembled WGS sequence"/>
</dbReference>
<proteinExistence type="predicted"/>
<evidence type="ECO:0000313" key="1">
    <source>
        <dbReference type="EMBL" id="TFK60352.1"/>
    </source>
</evidence>
<keyword evidence="2" id="KW-1185">Reference proteome</keyword>
<organism evidence="1 2">
    <name type="scientific">Pluteus cervinus</name>
    <dbReference type="NCBI Taxonomy" id="181527"/>
    <lineage>
        <taxon>Eukaryota</taxon>
        <taxon>Fungi</taxon>
        <taxon>Dikarya</taxon>
        <taxon>Basidiomycota</taxon>
        <taxon>Agaricomycotina</taxon>
        <taxon>Agaricomycetes</taxon>
        <taxon>Agaricomycetidae</taxon>
        <taxon>Agaricales</taxon>
        <taxon>Pluteineae</taxon>
        <taxon>Pluteaceae</taxon>
        <taxon>Pluteus</taxon>
    </lineage>
</organism>
<gene>
    <name evidence="1" type="ORF">BDN72DRAFT_534449</name>
</gene>
<dbReference type="EMBL" id="ML208789">
    <property type="protein sequence ID" value="TFK60352.1"/>
    <property type="molecule type" value="Genomic_DNA"/>
</dbReference>
<name>A0ACD3A6A9_9AGAR</name>
<reference evidence="1 2" key="1">
    <citation type="journal article" date="2019" name="Nat. Ecol. Evol.">
        <title>Megaphylogeny resolves global patterns of mushroom evolution.</title>
        <authorList>
            <person name="Varga T."/>
            <person name="Krizsan K."/>
            <person name="Foldi C."/>
            <person name="Dima B."/>
            <person name="Sanchez-Garcia M."/>
            <person name="Sanchez-Ramirez S."/>
            <person name="Szollosi G.J."/>
            <person name="Szarkandi J.G."/>
            <person name="Papp V."/>
            <person name="Albert L."/>
            <person name="Andreopoulos W."/>
            <person name="Angelini C."/>
            <person name="Antonin V."/>
            <person name="Barry K.W."/>
            <person name="Bougher N.L."/>
            <person name="Buchanan P."/>
            <person name="Buyck B."/>
            <person name="Bense V."/>
            <person name="Catcheside P."/>
            <person name="Chovatia M."/>
            <person name="Cooper J."/>
            <person name="Damon W."/>
            <person name="Desjardin D."/>
            <person name="Finy P."/>
            <person name="Geml J."/>
            <person name="Haridas S."/>
            <person name="Hughes K."/>
            <person name="Justo A."/>
            <person name="Karasinski D."/>
            <person name="Kautmanova I."/>
            <person name="Kiss B."/>
            <person name="Kocsube S."/>
            <person name="Kotiranta H."/>
            <person name="LaButti K.M."/>
            <person name="Lechner B.E."/>
            <person name="Liimatainen K."/>
            <person name="Lipzen A."/>
            <person name="Lukacs Z."/>
            <person name="Mihaltcheva S."/>
            <person name="Morgado L.N."/>
            <person name="Niskanen T."/>
            <person name="Noordeloos M.E."/>
            <person name="Ohm R.A."/>
            <person name="Ortiz-Santana B."/>
            <person name="Ovrebo C."/>
            <person name="Racz N."/>
            <person name="Riley R."/>
            <person name="Savchenko A."/>
            <person name="Shiryaev A."/>
            <person name="Soop K."/>
            <person name="Spirin V."/>
            <person name="Szebenyi C."/>
            <person name="Tomsovsky M."/>
            <person name="Tulloss R.E."/>
            <person name="Uehling J."/>
            <person name="Grigoriev I.V."/>
            <person name="Vagvolgyi C."/>
            <person name="Papp T."/>
            <person name="Martin F.M."/>
            <person name="Miettinen O."/>
            <person name="Hibbett D.S."/>
            <person name="Nagy L.G."/>
        </authorList>
    </citation>
    <scope>NUCLEOTIDE SEQUENCE [LARGE SCALE GENOMIC DNA]</scope>
    <source>
        <strain evidence="1 2">NL-1719</strain>
    </source>
</reference>
<protein>
    <submittedName>
        <fullName evidence="1">Uncharacterized protein</fullName>
    </submittedName>
</protein>
<evidence type="ECO:0000313" key="2">
    <source>
        <dbReference type="Proteomes" id="UP000308600"/>
    </source>
</evidence>